<reference evidence="6" key="1">
    <citation type="submission" date="2023-07" db="EMBL/GenBank/DDBJ databases">
        <title>Genome content predicts the carbon catabolic preferences of heterotrophic bacteria.</title>
        <authorList>
            <person name="Gralka M."/>
        </authorList>
    </citation>
    <scope>NUCLEOTIDE SEQUENCE</scope>
    <source>
        <strain evidence="6">I3M17_2</strain>
    </source>
</reference>
<dbReference type="GO" id="GO:0003700">
    <property type="term" value="F:DNA-binding transcription factor activity"/>
    <property type="evidence" value="ECO:0007669"/>
    <property type="project" value="InterPro"/>
</dbReference>
<dbReference type="PANTHER" id="PTHR30537:SF30">
    <property type="entry name" value="TRANSCRIPTIONAL REGULATOR-RELATED"/>
    <property type="match status" value="1"/>
</dbReference>
<dbReference type="PROSITE" id="PS50931">
    <property type="entry name" value="HTH_LYSR"/>
    <property type="match status" value="1"/>
</dbReference>
<evidence type="ECO:0000313" key="6">
    <source>
        <dbReference type="EMBL" id="MDO6421258.1"/>
    </source>
</evidence>
<dbReference type="EMBL" id="JAUOPB010000001">
    <property type="protein sequence ID" value="MDO6421258.1"/>
    <property type="molecule type" value="Genomic_DNA"/>
</dbReference>
<proteinExistence type="inferred from homology"/>
<dbReference type="Gene3D" id="3.40.190.290">
    <property type="match status" value="1"/>
</dbReference>
<evidence type="ECO:0000259" key="5">
    <source>
        <dbReference type="PROSITE" id="PS50931"/>
    </source>
</evidence>
<dbReference type="SUPFAM" id="SSF46785">
    <property type="entry name" value="Winged helix' DNA-binding domain"/>
    <property type="match status" value="1"/>
</dbReference>
<evidence type="ECO:0000256" key="4">
    <source>
        <dbReference type="ARBA" id="ARBA00023163"/>
    </source>
</evidence>
<evidence type="ECO:0000256" key="3">
    <source>
        <dbReference type="ARBA" id="ARBA00023125"/>
    </source>
</evidence>
<dbReference type="SUPFAM" id="SSF53850">
    <property type="entry name" value="Periplasmic binding protein-like II"/>
    <property type="match status" value="1"/>
</dbReference>
<dbReference type="InterPro" id="IPR036390">
    <property type="entry name" value="WH_DNA-bd_sf"/>
</dbReference>
<dbReference type="Pfam" id="PF00126">
    <property type="entry name" value="HTH_1"/>
    <property type="match status" value="1"/>
</dbReference>
<dbReference type="InterPro" id="IPR005119">
    <property type="entry name" value="LysR_subst-bd"/>
</dbReference>
<protein>
    <submittedName>
        <fullName evidence="6">LysR family transcriptional regulator</fullName>
    </submittedName>
</protein>
<dbReference type="Pfam" id="PF03466">
    <property type="entry name" value="LysR_substrate"/>
    <property type="match status" value="1"/>
</dbReference>
<dbReference type="Gene3D" id="1.10.10.10">
    <property type="entry name" value="Winged helix-like DNA-binding domain superfamily/Winged helix DNA-binding domain"/>
    <property type="match status" value="1"/>
</dbReference>
<accession>A0AAW7X3Z0</accession>
<dbReference type="InterPro" id="IPR058163">
    <property type="entry name" value="LysR-type_TF_proteobact-type"/>
</dbReference>
<keyword evidence="3" id="KW-0238">DNA-binding</keyword>
<evidence type="ECO:0000256" key="2">
    <source>
        <dbReference type="ARBA" id="ARBA00023015"/>
    </source>
</evidence>
<dbReference type="InterPro" id="IPR000847">
    <property type="entry name" value="LysR_HTH_N"/>
</dbReference>
<keyword evidence="2" id="KW-0805">Transcription regulation</keyword>
<sequence>MQIDRLRRMALFAMVVRHGSFSAASRAMDLATSALSSAVSQLEKELEVRLLNRTTRSLSLTESGQLYYEKCVEMLATAELAEELVIGGAGEIAGRLRIAAASDTAQKIVLPALAPLARKYPKLLLDILVDDQVVDMTTQAIDLSIRSGWLRDSSLVARKLNDLHEVLVASPDYLERFGIPLSPDDLHQHRLVGFARFTEPATLTLKNIDGHSTQIVLSLGAMTNNVSMLRDFALQGFGLARLPSYMVLRELEQGQLVLLLPSWELPGAGIYAVTLKRTLQPPKVSAAIAAINEYIAAIQ</sequence>
<dbReference type="FunFam" id="1.10.10.10:FF:000001">
    <property type="entry name" value="LysR family transcriptional regulator"/>
    <property type="match status" value="1"/>
</dbReference>
<gene>
    <name evidence="6" type="ORF">Q4521_02100</name>
</gene>
<comment type="caution">
    <text evidence="6">The sequence shown here is derived from an EMBL/GenBank/DDBJ whole genome shotgun (WGS) entry which is preliminary data.</text>
</comment>
<dbReference type="GO" id="GO:0006351">
    <property type="term" value="P:DNA-templated transcription"/>
    <property type="evidence" value="ECO:0007669"/>
    <property type="project" value="TreeGrafter"/>
</dbReference>
<name>A0AAW7X3Z0_9GAMM</name>
<dbReference type="InterPro" id="IPR036388">
    <property type="entry name" value="WH-like_DNA-bd_sf"/>
</dbReference>
<comment type="similarity">
    <text evidence="1">Belongs to the LysR transcriptional regulatory family.</text>
</comment>
<dbReference type="GO" id="GO:0043565">
    <property type="term" value="F:sequence-specific DNA binding"/>
    <property type="evidence" value="ECO:0007669"/>
    <property type="project" value="TreeGrafter"/>
</dbReference>
<organism evidence="6 7">
    <name type="scientific">Saccharophagus degradans</name>
    <dbReference type="NCBI Taxonomy" id="86304"/>
    <lineage>
        <taxon>Bacteria</taxon>
        <taxon>Pseudomonadati</taxon>
        <taxon>Pseudomonadota</taxon>
        <taxon>Gammaproteobacteria</taxon>
        <taxon>Cellvibrionales</taxon>
        <taxon>Cellvibrionaceae</taxon>
        <taxon>Saccharophagus</taxon>
    </lineage>
</organism>
<dbReference type="RefSeq" id="WP_303490581.1">
    <property type="nucleotide sequence ID" value="NZ_JAUOPB010000001.1"/>
</dbReference>
<evidence type="ECO:0000256" key="1">
    <source>
        <dbReference type="ARBA" id="ARBA00009437"/>
    </source>
</evidence>
<dbReference type="PANTHER" id="PTHR30537">
    <property type="entry name" value="HTH-TYPE TRANSCRIPTIONAL REGULATOR"/>
    <property type="match status" value="1"/>
</dbReference>
<evidence type="ECO:0000313" key="7">
    <source>
        <dbReference type="Proteomes" id="UP001169760"/>
    </source>
</evidence>
<dbReference type="Proteomes" id="UP001169760">
    <property type="component" value="Unassembled WGS sequence"/>
</dbReference>
<dbReference type="AlphaFoldDB" id="A0AAW7X3Z0"/>
<feature type="domain" description="HTH lysR-type" evidence="5">
    <location>
        <begin position="4"/>
        <end position="61"/>
    </location>
</feature>
<dbReference type="CDD" id="cd08422">
    <property type="entry name" value="PBP2_CrgA_like"/>
    <property type="match status" value="1"/>
</dbReference>
<keyword evidence="4" id="KW-0804">Transcription</keyword>